<feature type="region of interest" description="Disordered" evidence="1">
    <location>
        <begin position="61"/>
        <end position="104"/>
    </location>
</feature>
<dbReference type="AlphaFoldDB" id="A0AAX1N8A8"/>
<evidence type="ECO:0000256" key="2">
    <source>
        <dbReference type="SAM" id="SignalP"/>
    </source>
</evidence>
<dbReference type="RefSeq" id="WP_169664810.1">
    <property type="nucleotide sequence ID" value="NZ_CP076132.1"/>
</dbReference>
<reference evidence="3 4" key="1">
    <citation type="submission" date="2021-05" db="EMBL/GenBank/DDBJ databases">
        <title>Comparative genomic studies on the polysaccharide-degrading batcterial strains of the Flammeovirga genus.</title>
        <authorList>
            <person name="Zewei F."/>
            <person name="Zheng Z."/>
            <person name="Yu L."/>
            <person name="Ruyue G."/>
            <person name="Yanhong M."/>
            <person name="Yuanyuan C."/>
            <person name="Jingyan G."/>
            <person name="Wenjun H."/>
        </authorList>
    </citation>
    <scope>NUCLEOTIDE SEQUENCE [LARGE SCALE GENOMIC DNA]</scope>
    <source>
        <strain evidence="3 4">NBRC:100898</strain>
    </source>
</reference>
<dbReference type="KEGG" id="fya:KMW28_01355"/>
<feature type="signal peptide" evidence="2">
    <location>
        <begin position="1"/>
        <end position="21"/>
    </location>
</feature>
<dbReference type="PROSITE" id="PS51257">
    <property type="entry name" value="PROKAR_LIPOPROTEIN"/>
    <property type="match status" value="1"/>
</dbReference>
<dbReference type="EMBL" id="CP076132">
    <property type="protein sequence ID" value="QWG02257.1"/>
    <property type="molecule type" value="Genomic_DNA"/>
</dbReference>
<organism evidence="3 4">
    <name type="scientific">Flammeovirga yaeyamensis</name>
    <dbReference type="NCBI Taxonomy" id="367791"/>
    <lineage>
        <taxon>Bacteria</taxon>
        <taxon>Pseudomonadati</taxon>
        <taxon>Bacteroidota</taxon>
        <taxon>Cytophagia</taxon>
        <taxon>Cytophagales</taxon>
        <taxon>Flammeovirgaceae</taxon>
        <taxon>Flammeovirga</taxon>
    </lineage>
</organism>
<feature type="compositionally biased region" description="Acidic residues" evidence="1">
    <location>
        <begin position="81"/>
        <end position="104"/>
    </location>
</feature>
<name>A0AAX1N8A8_9BACT</name>
<accession>A0AAX1N8A8</accession>
<sequence>MKLKYLFCVVSLFLMLGSCNKSENQNEVEKDDSIFDGFEGWFDDDTEETVKKEELLPKKVEARPEPTLQKATTKVEHKELSEEESLTEEEVEAEEASVDATEVDLTEEEKKVSNLKTYSFDNIGVMFSSERDVTFNEVEIDKKLVEKGLLYRYKTTYSYFDVYDMDKSIEWSGAGDFAEFGQGFYERSKLVSNGKYTVFAGRRAYTFDAKASLTDDYNYSNIKKLKSDIDIDEDDLVDVKIVFFGRKNLGYRIIYSATDPYINSLERSAILYEPK</sequence>
<proteinExistence type="predicted"/>
<keyword evidence="2" id="KW-0732">Signal</keyword>
<evidence type="ECO:0000313" key="4">
    <source>
        <dbReference type="Proteomes" id="UP000678679"/>
    </source>
</evidence>
<feature type="chain" id="PRO_5043612126" description="Lipoprotein" evidence="2">
    <location>
        <begin position="22"/>
        <end position="275"/>
    </location>
</feature>
<dbReference type="Proteomes" id="UP000678679">
    <property type="component" value="Chromosome 1"/>
</dbReference>
<evidence type="ECO:0000256" key="1">
    <source>
        <dbReference type="SAM" id="MobiDB-lite"/>
    </source>
</evidence>
<keyword evidence="4" id="KW-1185">Reference proteome</keyword>
<evidence type="ECO:0000313" key="3">
    <source>
        <dbReference type="EMBL" id="QWG02257.1"/>
    </source>
</evidence>
<gene>
    <name evidence="3" type="ORF">KMW28_01355</name>
</gene>
<evidence type="ECO:0008006" key="5">
    <source>
        <dbReference type="Google" id="ProtNLM"/>
    </source>
</evidence>
<protein>
    <recommendedName>
        <fullName evidence="5">Lipoprotein</fullName>
    </recommendedName>
</protein>